<evidence type="ECO:0000256" key="1">
    <source>
        <dbReference type="SAM" id="SignalP"/>
    </source>
</evidence>
<reference evidence="2 3" key="1">
    <citation type="submission" date="2017-02" db="EMBL/GenBank/DDBJ databases">
        <title>Genomes of Trichoderma spp. with biocontrol activity.</title>
        <authorList>
            <person name="Gardiner D."/>
            <person name="Kazan K."/>
            <person name="Vos C."/>
            <person name="Harvey P."/>
        </authorList>
    </citation>
    <scope>NUCLEOTIDE SEQUENCE [LARGE SCALE GENOMIC DNA]</scope>
    <source>
        <strain evidence="2 3">Tr1</strain>
    </source>
</reference>
<evidence type="ECO:0000313" key="2">
    <source>
        <dbReference type="EMBL" id="PNP56234.1"/>
    </source>
</evidence>
<sequence>MRSLALLIILAARANALCYYPDGTPAPGDVPCTDSTENSVCCGTGYACLSNGICQATGDELQKSGASEFVRGSCTDKTFRSSSCPSFCGTPDVDNVGGGEGMQKCTDTEQDVYWCVNGPNIDLAQNEDICSDSNAVALRRHSQPSA</sequence>
<keyword evidence="1" id="KW-0732">Signal</keyword>
<feature type="chain" id="PRO_5014418424" evidence="1">
    <location>
        <begin position="17"/>
        <end position="146"/>
    </location>
</feature>
<evidence type="ECO:0000313" key="3">
    <source>
        <dbReference type="Proteomes" id="UP000236290"/>
    </source>
</evidence>
<accession>A0A2K0UEL8</accession>
<gene>
    <name evidence="2" type="ORF">THARTR1_03759</name>
</gene>
<proteinExistence type="predicted"/>
<feature type="signal peptide" evidence="1">
    <location>
        <begin position="1"/>
        <end position="16"/>
    </location>
</feature>
<dbReference type="OrthoDB" id="5215637at2759"/>
<name>A0A2K0UEL8_TRIHA</name>
<comment type="caution">
    <text evidence="2">The sequence shown here is derived from an EMBL/GenBank/DDBJ whole genome shotgun (WGS) entry which is preliminary data.</text>
</comment>
<protein>
    <submittedName>
        <fullName evidence="2">Uncharacterized protein</fullName>
    </submittedName>
</protein>
<organism evidence="2 3">
    <name type="scientific">Trichoderma harzianum</name>
    <name type="common">Hypocrea lixii</name>
    <dbReference type="NCBI Taxonomy" id="5544"/>
    <lineage>
        <taxon>Eukaryota</taxon>
        <taxon>Fungi</taxon>
        <taxon>Dikarya</taxon>
        <taxon>Ascomycota</taxon>
        <taxon>Pezizomycotina</taxon>
        <taxon>Sordariomycetes</taxon>
        <taxon>Hypocreomycetidae</taxon>
        <taxon>Hypocreales</taxon>
        <taxon>Hypocreaceae</taxon>
        <taxon>Trichoderma</taxon>
    </lineage>
</organism>
<dbReference type="Proteomes" id="UP000236290">
    <property type="component" value="Unassembled WGS sequence"/>
</dbReference>
<dbReference type="EMBL" id="MTYI01000048">
    <property type="protein sequence ID" value="PNP56234.1"/>
    <property type="molecule type" value="Genomic_DNA"/>
</dbReference>
<dbReference type="AlphaFoldDB" id="A0A2K0UEL8"/>